<dbReference type="Gene3D" id="3.40.33.10">
    <property type="entry name" value="CAP"/>
    <property type="match status" value="1"/>
</dbReference>
<dbReference type="InterPro" id="IPR035940">
    <property type="entry name" value="CAP_sf"/>
</dbReference>
<keyword evidence="2" id="KW-0732">Signal</keyword>
<dbReference type="PANTHER" id="PTHR10334">
    <property type="entry name" value="CYSTEINE-RICH SECRETORY PROTEIN-RELATED"/>
    <property type="match status" value="1"/>
</dbReference>
<reference evidence="4" key="1">
    <citation type="submission" date="2020-06" db="EMBL/GenBank/DDBJ databases">
        <title>WGS assembly of Ceratodon purpureus strain R40.</title>
        <authorList>
            <person name="Carey S.B."/>
            <person name="Jenkins J."/>
            <person name="Shu S."/>
            <person name="Lovell J.T."/>
            <person name="Sreedasyam A."/>
            <person name="Maumus F."/>
            <person name="Tiley G.P."/>
            <person name="Fernandez-Pozo N."/>
            <person name="Barry K."/>
            <person name="Chen C."/>
            <person name="Wang M."/>
            <person name="Lipzen A."/>
            <person name="Daum C."/>
            <person name="Saski C.A."/>
            <person name="Payton A.C."/>
            <person name="Mcbreen J.C."/>
            <person name="Conrad R.E."/>
            <person name="Kollar L.M."/>
            <person name="Olsson S."/>
            <person name="Huttunen S."/>
            <person name="Landis J.B."/>
            <person name="Wickett N.J."/>
            <person name="Johnson M.G."/>
            <person name="Rensing S.A."/>
            <person name="Grimwood J."/>
            <person name="Schmutz J."/>
            <person name="Mcdaniel S.F."/>
        </authorList>
    </citation>
    <scope>NUCLEOTIDE SEQUENCE</scope>
    <source>
        <strain evidence="4">R40</strain>
    </source>
</reference>
<evidence type="ECO:0000256" key="2">
    <source>
        <dbReference type="SAM" id="SignalP"/>
    </source>
</evidence>
<dbReference type="Pfam" id="PF00188">
    <property type="entry name" value="CAP"/>
    <property type="match status" value="1"/>
</dbReference>
<evidence type="ECO:0000259" key="3">
    <source>
        <dbReference type="SMART" id="SM00198"/>
    </source>
</evidence>
<dbReference type="InterPro" id="IPR014044">
    <property type="entry name" value="CAP_dom"/>
</dbReference>
<dbReference type="PRINTS" id="PR00837">
    <property type="entry name" value="V5TPXLIKE"/>
</dbReference>
<feature type="chain" id="PRO_5035867424" description="SCP domain-containing protein" evidence="2">
    <location>
        <begin position="23"/>
        <end position="233"/>
    </location>
</feature>
<protein>
    <recommendedName>
        <fullName evidence="3">SCP domain-containing protein</fullName>
    </recommendedName>
</protein>
<evidence type="ECO:0000256" key="1">
    <source>
        <dbReference type="SAM" id="MobiDB-lite"/>
    </source>
</evidence>
<feature type="signal peptide" evidence="2">
    <location>
        <begin position="1"/>
        <end position="22"/>
    </location>
</feature>
<feature type="region of interest" description="Disordered" evidence="1">
    <location>
        <begin position="168"/>
        <end position="192"/>
    </location>
</feature>
<dbReference type="Proteomes" id="UP000822688">
    <property type="component" value="Chromosome 12"/>
</dbReference>
<dbReference type="PROSITE" id="PS01009">
    <property type="entry name" value="CRISP_1"/>
    <property type="match status" value="1"/>
</dbReference>
<evidence type="ECO:0000313" key="4">
    <source>
        <dbReference type="EMBL" id="KAG0553731.1"/>
    </source>
</evidence>
<dbReference type="AlphaFoldDB" id="A0A8T0G497"/>
<accession>A0A8T0G497</accession>
<dbReference type="GO" id="GO:0005576">
    <property type="term" value="C:extracellular region"/>
    <property type="evidence" value="ECO:0007669"/>
    <property type="project" value="InterPro"/>
</dbReference>
<comment type="caution">
    <text evidence="4">The sequence shown here is derived from an EMBL/GenBank/DDBJ whole genome shotgun (WGS) entry which is preliminary data.</text>
</comment>
<evidence type="ECO:0000313" key="5">
    <source>
        <dbReference type="Proteomes" id="UP000822688"/>
    </source>
</evidence>
<dbReference type="InterPro" id="IPR018244">
    <property type="entry name" value="Allrgn_V5/Tpx1_CS"/>
</dbReference>
<keyword evidence="5" id="KW-1185">Reference proteome</keyword>
<dbReference type="FunFam" id="3.40.33.10:FF:000004">
    <property type="entry name" value="CAP, cysteine-rich secretory protein, antigen 5"/>
    <property type="match status" value="1"/>
</dbReference>
<dbReference type="SMART" id="SM00198">
    <property type="entry name" value="SCP"/>
    <property type="match status" value="1"/>
</dbReference>
<feature type="domain" description="SCP" evidence="3">
    <location>
        <begin position="25"/>
        <end position="159"/>
    </location>
</feature>
<proteinExistence type="predicted"/>
<dbReference type="InterPro" id="IPR001283">
    <property type="entry name" value="CRISP-related"/>
</dbReference>
<gene>
    <name evidence="4" type="ORF">KC19_12G034800</name>
</gene>
<dbReference type="CDD" id="cd05381">
    <property type="entry name" value="CAP_PR-1"/>
    <property type="match status" value="1"/>
</dbReference>
<dbReference type="SUPFAM" id="SSF55797">
    <property type="entry name" value="PR-1-like"/>
    <property type="match status" value="1"/>
</dbReference>
<organism evidence="4 5">
    <name type="scientific">Ceratodon purpureus</name>
    <name type="common">Fire moss</name>
    <name type="synonym">Dicranum purpureum</name>
    <dbReference type="NCBI Taxonomy" id="3225"/>
    <lineage>
        <taxon>Eukaryota</taxon>
        <taxon>Viridiplantae</taxon>
        <taxon>Streptophyta</taxon>
        <taxon>Embryophyta</taxon>
        <taxon>Bryophyta</taxon>
        <taxon>Bryophytina</taxon>
        <taxon>Bryopsida</taxon>
        <taxon>Dicranidae</taxon>
        <taxon>Pseudoditrichales</taxon>
        <taxon>Ditrichaceae</taxon>
        <taxon>Ceratodon</taxon>
    </lineage>
</organism>
<dbReference type="PROSITE" id="PS01010">
    <property type="entry name" value="CRISP_2"/>
    <property type="match status" value="1"/>
</dbReference>
<sequence length="233" mass="25646">MASRMATVMVVMVVAMVGSAGAVSSEAEEFLAAHNKARSKVDVAALEWSEELEAVARKYGEKQRDHHQCAMVHSRGPYGENLFWGYGKRYTPTDAVRSWENESKDYHYESNSCTPGKVCGHYTQLVWADTKRVGCAVIGCYDGATFIICNYDPPGNFVGERPYERSKAKPAQNVVSERGEGSTTRLASAAEVSADEGDGQFSRADVKLCQCMLSCVSKANSNQWRHESTAHKL</sequence>
<dbReference type="EMBL" id="CM026433">
    <property type="protein sequence ID" value="KAG0553731.1"/>
    <property type="molecule type" value="Genomic_DNA"/>
</dbReference>
<name>A0A8T0G497_CERPU</name>